<gene>
    <name evidence="3" type="ORF">ACH5RR_041185</name>
</gene>
<dbReference type="AlphaFoldDB" id="A0ABD2XYA0"/>
<organism evidence="3 4">
    <name type="scientific">Cinchona calisaya</name>
    <dbReference type="NCBI Taxonomy" id="153742"/>
    <lineage>
        <taxon>Eukaryota</taxon>
        <taxon>Viridiplantae</taxon>
        <taxon>Streptophyta</taxon>
        <taxon>Embryophyta</taxon>
        <taxon>Tracheophyta</taxon>
        <taxon>Spermatophyta</taxon>
        <taxon>Magnoliopsida</taxon>
        <taxon>eudicotyledons</taxon>
        <taxon>Gunneridae</taxon>
        <taxon>Pentapetalae</taxon>
        <taxon>asterids</taxon>
        <taxon>lamiids</taxon>
        <taxon>Gentianales</taxon>
        <taxon>Rubiaceae</taxon>
        <taxon>Cinchonoideae</taxon>
        <taxon>Cinchoneae</taxon>
        <taxon>Cinchona</taxon>
    </lineage>
</organism>
<sequence length="347" mass="38296">MRVGVLSILLFAVVAFLSLEVEVAKAYLHGKTRALIDYANKHGPYLGIVIPNLYEMDPLIKHPSYKASNLVIDFQGRRFRFGTVDNRKAILVMTGLGVINAGITTQLLLALFDVNSVVHYGIAGNANSSLSVGDVTIAQYWAHTGLWNWQRYGAGPEDKLALEENGDYTRTIGFIKFAEYTKLSGGCKSADNYLNNVWYQPEEVFPIDGTPEDRQHAFWVPIDPHYYKLSKKLLGLKLDGCINTTTCLKRTPKVALVKRGVSSSTYLDNAAYRSFIFDKFGPTPVDMESASVALICLQQRKPFVIIRSLSDLAGGGSAESNEADTFSILAANNSVKVVVEFIKSLPK</sequence>
<evidence type="ECO:0000256" key="1">
    <source>
        <dbReference type="SAM" id="SignalP"/>
    </source>
</evidence>
<dbReference type="InterPro" id="IPR000845">
    <property type="entry name" value="Nucleoside_phosphorylase_d"/>
</dbReference>
<comment type="caution">
    <text evidence="3">The sequence shown here is derived from an EMBL/GenBank/DDBJ whole genome shotgun (WGS) entry which is preliminary data.</text>
</comment>
<keyword evidence="4" id="KW-1185">Reference proteome</keyword>
<dbReference type="InterPro" id="IPR035994">
    <property type="entry name" value="Nucleoside_phosphorylase_sf"/>
</dbReference>
<dbReference type="Proteomes" id="UP001630127">
    <property type="component" value="Unassembled WGS sequence"/>
</dbReference>
<evidence type="ECO:0000313" key="4">
    <source>
        <dbReference type="Proteomes" id="UP001630127"/>
    </source>
</evidence>
<dbReference type="Gene3D" id="3.40.50.1580">
    <property type="entry name" value="Nucleoside phosphorylase domain"/>
    <property type="match status" value="1"/>
</dbReference>
<dbReference type="SUPFAM" id="SSF53167">
    <property type="entry name" value="Purine and uridine phosphorylases"/>
    <property type="match status" value="1"/>
</dbReference>
<feature type="domain" description="Nucleoside phosphorylase" evidence="2">
    <location>
        <begin position="46"/>
        <end position="343"/>
    </location>
</feature>
<feature type="chain" id="PRO_5044762534" description="Nucleoside phosphorylase domain-containing protein" evidence="1">
    <location>
        <begin position="27"/>
        <end position="347"/>
    </location>
</feature>
<dbReference type="EMBL" id="JBJUIK010000017">
    <property type="protein sequence ID" value="KAL3498453.1"/>
    <property type="molecule type" value="Genomic_DNA"/>
</dbReference>
<dbReference type="Pfam" id="PF01048">
    <property type="entry name" value="PNP_UDP_1"/>
    <property type="match status" value="1"/>
</dbReference>
<reference evidence="3 4" key="1">
    <citation type="submission" date="2024-11" db="EMBL/GenBank/DDBJ databases">
        <title>A near-complete genome assembly of Cinchona calisaya.</title>
        <authorList>
            <person name="Lian D.C."/>
            <person name="Zhao X.W."/>
            <person name="Wei L."/>
        </authorList>
    </citation>
    <scope>NUCLEOTIDE SEQUENCE [LARGE SCALE GENOMIC DNA]</scope>
    <source>
        <tissue evidence="3">Nenye</tissue>
    </source>
</reference>
<name>A0ABD2XYA0_9GENT</name>
<feature type="signal peptide" evidence="1">
    <location>
        <begin position="1"/>
        <end position="26"/>
    </location>
</feature>
<dbReference type="CDD" id="cd09008">
    <property type="entry name" value="MTAN"/>
    <property type="match status" value="1"/>
</dbReference>
<keyword evidence="1" id="KW-0732">Signal</keyword>
<evidence type="ECO:0000313" key="3">
    <source>
        <dbReference type="EMBL" id="KAL3498453.1"/>
    </source>
</evidence>
<evidence type="ECO:0000259" key="2">
    <source>
        <dbReference type="Pfam" id="PF01048"/>
    </source>
</evidence>
<proteinExistence type="predicted"/>
<protein>
    <recommendedName>
        <fullName evidence="2">Nucleoside phosphorylase domain-containing protein</fullName>
    </recommendedName>
</protein>
<dbReference type="PANTHER" id="PTHR21234">
    <property type="entry name" value="PURINE NUCLEOSIDE PHOSPHORYLASE"/>
    <property type="match status" value="1"/>
</dbReference>
<dbReference type="PANTHER" id="PTHR21234:SF19">
    <property type="entry name" value="BARK STORAGE PROTEIN B-LIKE"/>
    <property type="match status" value="1"/>
</dbReference>
<accession>A0ABD2XYA0</accession>